<evidence type="ECO:0000256" key="1">
    <source>
        <dbReference type="SAM" id="MobiDB-lite"/>
    </source>
</evidence>
<sequence length="552" mass="59921">MHLSFDDRLYWTNGIEIASKSVELNGNKTGLTHRANQHKIPSQNDDENGKETPRKDTSVAQWMMEVRNSSLAMLSFRLDAGMAGTTICLIFGSSIEVMDSEILSNMECSGFLLSDPMGMGASRIVIVRSSHKSSTRNMVLPLVGRGYRQLTTNHEQWKGSEDGCVESEEIIGVGLSFDSTHFVLGTGPLFSFDRKSLLSGSEIGRIGEVSTELRMSSLWNVTSSFEDRAGQSLGVGSCVWERVVGSRISGSTNHDMGTALCGTRLGGNIACLNTSFSSCVRTSNSEIDIKHENITETHIGRTVLKYPSATTSVKFTLCTFNEMTHNGAGSNDGGAAIFLNNTQSTLTVTQCIFHRCTCTADNDDGGAICVWESRTDRPTTISSCSFTECATDGTLGSYGGSVHCYSYSAVSISDCFFENIRSSDADGGISLWDNPFSSLFNCAFYYCFSKKCGGALGFHYSESIDLSFIQFRECSSENEHWSRDILFVGMDASVLNSNTVQFCDSFSSAPNIWDESNSVDLSDLVPQLNSIPTVTIEVSINEGTATITAIAS</sequence>
<dbReference type="InterPro" id="IPR011050">
    <property type="entry name" value="Pectin_lyase_fold/virulence"/>
</dbReference>
<keyword evidence="3" id="KW-1185">Reference proteome</keyword>
<proteinExistence type="predicted"/>
<name>A0ABQ9XY00_9EUKA</name>
<dbReference type="SUPFAM" id="SSF51126">
    <property type="entry name" value="Pectin lyase-like"/>
    <property type="match status" value="1"/>
</dbReference>
<evidence type="ECO:0000313" key="2">
    <source>
        <dbReference type="EMBL" id="KAK2956349.1"/>
    </source>
</evidence>
<organism evidence="2 3">
    <name type="scientific">Blattamonas nauphoetae</name>
    <dbReference type="NCBI Taxonomy" id="2049346"/>
    <lineage>
        <taxon>Eukaryota</taxon>
        <taxon>Metamonada</taxon>
        <taxon>Preaxostyla</taxon>
        <taxon>Oxymonadida</taxon>
        <taxon>Blattamonas</taxon>
    </lineage>
</organism>
<dbReference type="EMBL" id="JARBJD010000057">
    <property type="protein sequence ID" value="KAK2956349.1"/>
    <property type="molecule type" value="Genomic_DNA"/>
</dbReference>
<protein>
    <submittedName>
        <fullName evidence="2">Uncharacterized protein</fullName>
    </submittedName>
</protein>
<reference evidence="2 3" key="1">
    <citation type="journal article" date="2022" name="bioRxiv">
        <title>Genomics of Preaxostyla Flagellates Illuminates Evolutionary Transitions and the Path Towards Mitochondrial Loss.</title>
        <authorList>
            <person name="Novak L.V.F."/>
            <person name="Treitli S.C."/>
            <person name="Pyrih J."/>
            <person name="Halakuc P."/>
            <person name="Pipaliya S.V."/>
            <person name="Vacek V."/>
            <person name="Brzon O."/>
            <person name="Soukal P."/>
            <person name="Eme L."/>
            <person name="Dacks J.B."/>
            <person name="Karnkowska A."/>
            <person name="Elias M."/>
            <person name="Hampl V."/>
        </authorList>
    </citation>
    <scope>NUCLEOTIDE SEQUENCE [LARGE SCALE GENOMIC DNA]</scope>
    <source>
        <strain evidence="2">NAU3</strain>
        <tissue evidence="2">Gut</tissue>
    </source>
</reference>
<comment type="caution">
    <text evidence="2">The sequence shown here is derived from an EMBL/GenBank/DDBJ whole genome shotgun (WGS) entry which is preliminary data.</text>
</comment>
<dbReference type="Proteomes" id="UP001281761">
    <property type="component" value="Unassembled WGS sequence"/>
</dbReference>
<accession>A0ABQ9XY00</accession>
<feature type="region of interest" description="Disordered" evidence="1">
    <location>
        <begin position="32"/>
        <end position="55"/>
    </location>
</feature>
<gene>
    <name evidence="2" type="ORF">BLNAU_8716</name>
</gene>
<evidence type="ECO:0000313" key="3">
    <source>
        <dbReference type="Proteomes" id="UP001281761"/>
    </source>
</evidence>